<evidence type="ECO:0000313" key="9">
    <source>
        <dbReference type="Proteomes" id="UP001253595"/>
    </source>
</evidence>
<keyword evidence="2" id="KW-0805">Transcription regulation</keyword>
<dbReference type="InterPro" id="IPR013249">
    <property type="entry name" value="RNA_pol_sigma70_r4_t2"/>
</dbReference>
<dbReference type="InterPro" id="IPR013324">
    <property type="entry name" value="RNA_pol_sigma_r3/r4-like"/>
</dbReference>
<dbReference type="InterPro" id="IPR007627">
    <property type="entry name" value="RNA_pol_sigma70_r2"/>
</dbReference>
<dbReference type="PANTHER" id="PTHR43133:SF63">
    <property type="entry name" value="RNA POLYMERASE SIGMA FACTOR FECI-RELATED"/>
    <property type="match status" value="1"/>
</dbReference>
<dbReference type="Proteomes" id="UP001253595">
    <property type="component" value="Unassembled WGS sequence"/>
</dbReference>
<feature type="compositionally biased region" description="Polar residues" evidence="5">
    <location>
        <begin position="193"/>
        <end position="202"/>
    </location>
</feature>
<evidence type="ECO:0000256" key="5">
    <source>
        <dbReference type="SAM" id="MobiDB-lite"/>
    </source>
</evidence>
<dbReference type="NCBIfam" id="TIGR02937">
    <property type="entry name" value="sigma70-ECF"/>
    <property type="match status" value="1"/>
</dbReference>
<dbReference type="InterPro" id="IPR036388">
    <property type="entry name" value="WH-like_DNA-bd_sf"/>
</dbReference>
<feature type="domain" description="RNA polymerase sigma-70 region 2" evidence="6">
    <location>
        <begin position="30"/>
        <end position="93"/>
    </location>
</feature>
<dbReference type="EMBL" id="JAVDVX010000001">
    <property type="protein sequence ID" value="MDR7088399.1"/>
    <property type="molecule type" value="Genomic_DNA"/>
</dbReference>
<keyword evidence="3" id="KW-0731">Sigma factor</keyword>
<gene>
    <name evidence="8" type="ORF">J2X05_000402</name>
</gene>
<sequence length="213" mass="24069">MTYNNKSNNDSLTTKPMTDNTKQDNIANLFVALRSTLARAVSRLVPPKEVEDIVQETYVRVCQVETPEQIQFPRSFMLRTAQNLALDHLKRAETRLSVSLDDDLDLELVGFTTRADETFDRVAANQEFGFFCEAVRQLPLQCRKAFVLKKVYGYSQKEIALNLDISENTVEKHIATGIKRCAQFMAELKQGTGPRQTTSSLAKNMGAQERSKS</sequence>
<dbReference type="Gene3D" id="1.10.1740.10">
    <property type="match status" value="1"/>
</dbReference>
<evidence type="ECO:0000259" key="7">
    <source>
        <dbReference type="Pfam" id="PF08281"/>
    </source>
</evidence>
<dbReference type="PANTHER" id="PTHR43133">
    <property type="entry name" value="RNA POLYMERASE ECF-TYPE SIGMA FACTO"/>
    <property type="match status" value="1"/>
</dbReference>
<dbReference type="SUPFAM" id="SSF88946">
    <property type="entry name" value="Sigma2 domain of RNA polymerase sigma factors"/>
    <property type="match status" value="1"/>
</dbReference>
<dbReference type="Gene3D" id="1.10.10.10">
    <property type="entry name" value="Winged helix-like DNA-binding domain superfamily/Winged helix DNA-binding domain"/>
    <property type="match status" value="1"/>
</dbReference>
<dbReference type="InterPro" id="IPR014284">
    <property type="entry name" value="RNA_pol_sigma-70_dom"/>
</dbReference>
<dbReference type="RefSeq" id="WP_310067992.1">
    <property type="nucleotide sequence ID" value="NZ_JAVDVX010000001.1"/>
</dbReference>
<organism evidence="8 9">
    <name type="scientific">Cellvibrio fibrivorans</name>
    <dbReference type="NCBI Taxonomy" id="126350"/>
    <lineage>
        <taxon>Bacteria</taxon>
        <taxon>Pseudomonadati</taxon>
        <taxon>Pseudomonadota</taxon>
        <taxon>Gammaproteobacteria</taxon>
        <taxon>Cellvibrionales</taxon>
        <taxon>Cellvibrionaceae</taxon>
        <taxon>Cellvibrio</taxon>
    </lineage>
</organism>
<dbReference type="Pfam" id="PF08281">
    <property type="entry name" value="Sigma70_r4_2"/>
    <property type="match status" value="1"/>
</dbReference>
<dbReference type="InterPro" id="IPR013325">
    <property type="entry name" value="RNA_pol_sigma_r2"/>
</dbReference>
<evidence type="ECO:0000259" key="6">
    <source>
        <dbReference type="Pfam" id="PF04542"/>
    </source>
</evidence>
<dbReference type="Pfam" id="PF04542">
    <property type="entry name" value="Sigma70_r2"/>
    <property type="match status" value="1"/>
</dbReference>
<feature type="region of interest" description="Disordered" evidence="5">
    <location>
        <begin position="191"/>
        <end position="213"/>
    </location>
</feature>
<reference evidence="8 9" key="1">
    <citation type="submission" date="2023-07" db="EMBL/GenBank/DDBJ databases">
        <title>Sorghum-associated microbial communities from plants grown in Nebraska, USA.</title>
        <authorList>
            <person name="Schachtman D."/>
        </authorList>
    </citation>
    <scope>NUCLEOTIDE SEQUENCE [LARGE SCALE GENOMIC DNA]</scope>
    <source>
        <strain evidence="8 9">BE190</strain>
    </source>
</reference>
<feature type="domain" description="RNA polymerase sigma factor 70 region 4 type 2" evidence="7">
    <location>
        <begin position="133"/>
        <end position="181"/>
    </location>
</feature>
<dbReference type="InterPro" id="IPR039425">
    <property type="entry name" value="RNA_pol_sigma-70-like"/>
</dbReference>
<comment type="caution">
    <text evidence="8">The sequence shown here is derived from an EMBL/GenBank/DDBJ whole genome shotgun (WGS) entry which is preliminary data.</text>
</comment>
<evidence type="ECO:0000256" key="4">
    <source>
        <dbReference type="ARBA" id="ARBA00023163"/>
    </source>
</evidence>
<evidence type="ECO:0000256" key="3">
    <source>
        <dbReference type="ARBA" id="ARBA00023082"/>
    </source>
</evidence>
<comment type="similarity">
    <text evidence="1">Belongs to the sigma-70 factor family. ECF subfamily.</text>
</comment>
<keyword evidence="4" id="KW-0804">Transcription</keyword>
<keyword evidence="9" id="KW-1185">Reference proteome</keyword>
<feature type="region of interest" description="Disordered" evidence="5">
    <location>
        <begin position="1"/>
        <end position="20"/>
    </location>
</feature>
<proteinExistence type="inferred from homology"/>
<evidence type="ECO:0000256" key="2">
    <source>
        <dbReference type="ARBA" id="ARBA00023015"/>
    </source>
</evidence>
<dbReference type="SUPFAM" id="SSF88659">
    <property type="entry name" value="Sigma3 and sigma4 domains of RNA polymerase sigma factors"/>
    <property type="match status" value="1"/>
</dbReference>
<accession>A0ABU1UT89</accession>
<evidence type="ECO:0000313" key="8">
    <source>
        <dbReference type="EMBL" id="MDR7088399.1"/>
    </source>
</evidence>
<protein>
    <submittedName>
        <fullName evidence="8">RNA polymerase sigma-70 factor (ECF subfamily)</fullName>
    </submittedName>
</protein>
<evidence type="ECO:0000256" key="1">
    <source>
        <dbReference type="ARBA" id="ARBA00010641"/>
    </source>
</evidence>
<name>A0ABU1UT89_9GAMM</name>